<dbReference type="Proteomes" id="UP000000715">
    <property type="component" value="Unplaced"/>
</dbReference>
<dbReference type="GeneID" id="101674549"/>
<accession>A0A8U0NX03</accession>
<evidence type="ECO:0000313" key="2">
    <source>
        <dbReference type="Proteomes" id="UP000000715"/>
    </source>
</evidence>
<feature type="compositionally biased region" description="Pro residues" evidence="1">
    <location>
        <begin position="90"/>
        <end position="103"/>
    </location>
</feature>
<evidence type="ECO:0000256" key="1">
    <source>
        <dbReference type="SAM" id="MobiDB-lite"/>
    </source>
</evidence>
<dbReference type="KEGG" id="mpuf:101674549"/>
<organism evidence="2 3">
    <name type="scientific">Mustela putorius furo</name>
    <name type="common">European domestic ferret</name>
    <name type="synonym">Mustela furo</name>
    <dbReference type="NCBI Taxonomy" id="9669"/>
    <lineage>
        <taxon>Eukaryota</taxon>
        <taxon>Metazoa</taxon>
        <taxon>Chordata</taxon>
        <taxon>Craniata</taxon>
        <taxon>Vertebrata</taxon>
        <taxon>Euteleostomi</taxon>
        <taxon>Mammalia</taxon>
        <taxon>Eutheria</taxon>
        <taxon>Laurasiatheria</taxon>
        <taxon>Carnivora</taxon>
        <taxon>Caniformia</taxon>
        <taxon>Musteloidea</taxon>
        <taxon>Mustelidae</taxon>
        <taxon>Mustelinae</taxon>
        <taxon>Mustela</taxon>
    </lineage>
</organism>
<feature type="compositionally biased region" description="Low complexity" evidence="1">
    <location>
        <begin position="138"/>
        <end position="156"/>
    </location>
</feature>
<proteinExistence type="predicted"/>
<dbReference type="RefSeq" id="XP_012917909.1">
    <property type="nucleotide sequence ID" value="XM_013062455.1"/>
</dbReference>
<feature type="compositionally biased region" description="Low complexity" evidence="1">
    <location>
        <begin position="104"/>
        <end position="115"/>
    </location>
</feature>
<name>A0A8U0NX03_MUSPF</name>
<feature type="compositionally biased region" description="Pro residues" evidence="1">
    <location>
        <begin position="116"/>
        <end position="137"/>
    </location>
</feature>
<dbReference type="AlphaFoldDB" id="A0A8U0NX03"/>
<sequence>MPAAGPLSPGSALQKRRLVTGRERLQPRAHAPPPPPGHTHTRTRCRRLPPPPAGFLPLRGPGCSGGFRRASDPAPTRLSFPIRARRLQPASPPPSSQPLPPTPLRLLATPLRQPAAPAPGPGPASGPAQRAPPPSPSQPARTSPPLSAGAAPSAAATHCAGQRAGRPEGWSSGSADPSCGRASLPPAAAGMPRTAGPRATSAVEHSGSVPARGIASCRCLRDQRRWGWERGGGRVQT</sequence>
<protein>
    <submittedName>
        <fullName evidence="3">Splicing factor, proline- and glutamine-rich</fullName>
    </submittedName>
</protein>
<gene>
    <name evidence="3" type="primary">LOC101674549</name>
</gene>
<reference evidence="3" key="1">
    <citation type="submission" date="2025-08" db="UniProtKB">
        <authorList>
            <consortium name="RefSeq"/>
        </authorList>
    </citation>
    <scope>IDENTIFICATION</scope>
    <source>
        <tissue evidence="3">Brain</tissue>
    </source>
</reference>
<feature type="region of interest" description="Disordered" evidence="1">
    <location>
        <begin position="1"/>
        <end position="212"/>
    </location>
</feature>
<keyword evidence="2" id="KW-1185">Reference proteome</keyword>
<evidence type="ECO:0000313" key="3">
    <source>
        <dbReference type="RefSeq" id="XP_012917909.1"/>
    </source>
</evidence>